<sequence>MKLQCSYVSFARALHRTACAIQSIGPLSQVTFNNSHFALDST</sequence>
<name>A0A0E9WER7_ANGAN</name>
<evidence type="ECO:0000313" key="1">
    <source>
        <dbReference type="EMBL" id="JAH88832.1"/>
    </source>
</evidence>
<organism evidence="1">
    <name type="scientific">Anguilla anguilla</name>
    <name type="common">European freshwater eel</name>
    <name type="synonym">Muraena anguilla</name>
    <dbReference type="NCBI Taxonomy" id="7936"/>
    <lineage>
        <taxon>Eukaryota</taxon>
        <taxon>Metazoa</taxon>
        <taxon>Chordata</taxon>
        <taxon>Craniata</taxon>
        <taxon>Vertebrata</taxon>
        <taxon>Euteleostomi</taxon>
        <taxon>Actinopterygii</taxon>
        <taxon>Neopterygii</taxon>
        <taxon>Teleostei</taxon>
        <taxon>Anguilliformes</taxon>
        <taxon>Anguillidae</taxon>
        <taxon>Anguilla</taxon>
    </lineage>
</organism>
<dbReference type="AlphaFoldDB" id="A0A0E9WER7"/>
<dbReference type="EMBL" id="GBXM01019745">
    <property type="protein sequence ID" value="JAH88832.1"/>
    <property type="molecule type" value="Transcribed_RNA"/>
</dbReference>
<accession>A0A0E9WER7</accession>
<reference evidence="1" key="1">
    <citation type="submission" date="2014-11" db="EMBL/GenBank/DDBJ databases">
        <authorList>
            <person name="Amaro Gonzalez C."/>
        </authorList>
    </citation>
    <scope>NUCLEOTIDE SEQUENCE</scope>
</reference>
<proteinExistence type="predicted"/>
<reference evidence="1" key="2">
    <citation type="journal article" date="2015" name="Fish Shellfish Immunol.">
        <title>Early steps in the European eel (Anguilla anguilla)-Vibrio vulnificus interaction in the gills: Role of the RtxA13 toxin.</title>
        <authorList>
            <person name="Callol A."/>
            <person name="Pajuelo D."/>
            <person name="Ebbesson L."/>
            <person name="Teles M."/>
            <person name="MacKenzie S."/>
            <person name="Amaro C."/>
        </authorList>
    </citation>
    <scope>NUCLEOTIDE SEQUENCE</scope>
</reference>
<protein>
    <submittedName>
        <fullName evidence="1">Uncharacterized protein</fullName>
    </submittedName>
</protein>